<reference evidence="3" key="1">
    <citation type="journal article" date="2014" name="Int. J. Syst. Evol. Microbiol.">
        <title>Complete genome sequence of Corynebacterium casei LMG S-19264T (=DSM 44701T), isolated from a smear-ripened cheese.</title>
        <authorList>
            <consortium name="US DOE Joint Genome Institute (JGI-PGF)"/>
            <person name="Walter F."/>
            <person name="Albersmeier A."/>
            <person name="Kalinowski J."/>
            <person name="Ruckert C."/>
        </authorList>
    </citation>
    <scope>NUCLEOTIDE SEQUENCE</scope>
    <source>
        <strain evidence="3">JCM 4988</strain>
    </source>
</reference>
<dbReference type="Proteomes" id="UP000630936">
    <property type="component" value="Unassembled WGS sequence"/>
</dbReference>
<keyword evidence="3" id="KW-0449">Lipoprotein</keyword>
<reference evidence="3" key="2">
    <citation type="submission" date="2020-09" db="EMBL/GenBank/DDBJ databases">
        <authorList>
            <person name="Sun Q."/>
            <person name="Ohkuma M."/>
        </authorList>
    </citation>
    <scope>NUCLEOTIDE SEQUENCE</scope>
    <source>
        <strain evidence="3">JCM 4988</strain>
    </source>
</reference>
<feature type="region of interest" description="Disordered" evidence="1">
    <location>
        <begin position="134"/>
        <end position="172"/>
    </location>
</feature>
<accession>A0A918QDC2</accession>
<gene>
    <name evidence="3" type="ORF">GCM10010387_41090</name>
</gene>
<comment type="caution">
    <text evidence="3">The sequence shown here is derived from an EMBL/GenBank/DDBJ whole genome shotgun (WGS) entry which is preliminary data.</text>
</comment>
<evidence type="ECO:0000313" key="4">
    <source>
        <dbReference type="Proteomes" id="UP000630936"/>
    </source>
</evidence>
<evidence type="ECO:0000256" key="2">
    <source>
        <dbReference type="SAM" id="SignalP"/>
    </source>
</evidence>
<feature type="compositionally biased region" description="Gly residues" evidence="1">
    <location>
        <begin position="137"/>
        <end position="152"/>
    </location>
</feature>
<evidence type="ECO:0000256" key="1">
    <source>
        <dbReference type="SAM" id="MobiDB-lite"/>
    </source>
</evidence>
<evidence type="ECO:0000313" key="3">
    <source>
        <dbReference type="EMBL" id="GGZ42542.1"/>
    </source>
</evidence>
<proteinExistence type="predicted"/>
<dbReference type="EMBL" id="BMWG01000013">
    <property type="protein sequence ID" value="GGZ42542.1"/>
    <property type="molecule type" value="Genomic_DNA"/>
</dbReference>
<organism evidence="3 4">
    <name type="scientific">Streptomyces inusitatus</name>
    <dbReference type="NCBI Taxonomy" id="68221"/>
    <lineage>
        <taxon>Bacteria</taxon>
        <taxon>Bacillati</taxon>
        <taxon>Actinomycetota</taxon>
        <taxon>Actinomycetes</taxon>
        <taxon>Kitasatosporales</taxon>
        <taxon>Streptomycetaceae</taxon>
        <taxon>Streptomyces</taxon>
    </lineage>
</organism>
<protein>
    <submittedName>
        <fullName evidence="3">Lipoprotein</fullName>
    </submittedName>
</protein>
<sequence>MLVASLPSVSPVSSDSRGSRTRRAVLALALCAGLVLSATACAAEEKPDPDKGTNGIGKLTAEEIENKARAAAEAATAVRLSGTLVSKGGTFKLNMRLKEDGGTGSVTSKENTFELLRVADDLYLKADAGFWTHEDGAGSGDAGGGTGGAGGEGGKDGKAAPGGTGAPLSEADAEAAGKLGDKYVKVPQGDPAYKEFRGFTEMDVLLDGLLGMQGELSKGERTKVGGIQTIKVQAADGVGGVLDVSLEGEPYPLQFARAGGKGVLTLGEWDAEFELAAPAKGETVDYGGQLPKSSD</sequence>
<name>A0A918QDC2_9ACTN</name>
<feature type="chain" id="PRO_5036849571" evidence="2">
    <location>
        <begin position="43"/>
        <end position="295"/>
    </location>
</feature>
<dbReference type="AlphaFoldDB" id="A0A918QDC2"/>
<keyword evidence="4" id="KW-1185">Reference proteome</keyword>
<feature type="signal peptide" evidence="2">
    <location>
        <begin position="1"/>
        <end position="42"/>
    </location>
</feature>
<keyword evidence="2" id="KW-0732">Signal</keyword>